<dbReference type="InterPro" id="IPR011010">
    <property type="entry name" value="DNA_brk_join_enz"/>
</dbReference>
<dbReference type="Proteomes" id="UP000249130">
    <property type="component" value="Unassembled WGS sequence"/>
</dbReference>
<comment type="caution">
    <text evidence="3">The sequence shown here is derived from an EMBL/GenBank/DDBJ whole genome shotgun (WGS) entry which is preliminary data.</text>
</comment>
<reference evidence="3 4" key="1">
    <citation type="submission" date="2017-07" db="EMBL/GenBank/DDBJ databases">
        <title>Draft Genome Sequences of Select Purple Nonsulfur Bacteria.</title>
        <authorList>
            <person name="Lasarre B."/>
            <person name="Mckinlay J.B."/>
        </authorList>
    </citation>
    <scope>NUCLEOTIDE SEQUENCE [LARGE SCALE GENOMIC DNA]</scope>
    <source>
        <strain evidence="3 4">DSM 5909</strain>
    </source>
</reference>
<evidence type="ECO:0000313" key="3">
    <source>
        <dbReference type="EMBL" id="RAI45058.1"/>
    </source>
</evidence>
<keyword evidence="4" id="KW-1185">Reference proteome</keyword>
<name>A0A327LBE2_9BRAD</name>
<dbReference type="Gene3D" id="1.10.443.10">
    <property type="entry name" value="Intergrase catalytic core"/>
    <property type="match status" value="1"/>
</dbReference>
<dbReference type="EMBL" id="NPEX01000025">
    <property type="protein sequence ID" value="RAI45058.1"/>
    <property type="molecule type" value="Genomic_DNA"/>
</dbReference>
<evidence type="ECO:0000256" key="2">
    <source>
        <dbReference type="SAM" id="MobiDB-lite"/>
    </source>
</evidence>
<protein>
    <recommendedName>
        <fullName evidence="5">Tyr recombinase domain-containing protein</fullName>
    </recommendedName>
</protein>
<feature type="region of interest" description="Disordered" evidence="2">
    <location>
        <begin position="262"/>
        <end position="284"/>
    </location>
</feature>
<organism evidence="3 4">
    <name type="scientific">Rhodoplanes roseus</name>
    <dbReference type="NCBI Taxonomy" id="29409"/>
    <lineage>
        <taxon>Bacteria</taxon>
        <taxon>Pseudomonadati</taxon>
        <taxon>Pseudomonadota</taxon>
        <taxon>Alphaproteobacteria</taxon>
        <taxon>Hyphomicrobiales</taxon>
        <taxon>Nitrobacteraceae</taxon>
        <taxon>Rhodoplanes</taxon>
    </lineage>
</organism>
<keyword evidence="1" id="KW-0233">DNA recombination</keyword>
<dbReference type="AlphaFoldDB" id="A0A327LBE2"/>
<dbReference type="SUPFAM" id="SSF56349">
    <property type="entry name" value="DNA breaking-rejoining enzymes"/>
    <property type="match status" value="1"/>
</dbReference>
<accession>A0A327LBE2</accession>
<proteinExistence type="predicted"/>
<dbReference type="InterPro" id="IPR013762">
    <property type="entry name" value="Integrase-like_cat_sf"/>
</dbReference>
<dbReference type="GO" id="GO:0006310">
    <property type="term" value="P:DNA recombination"/>
    <property type="evidence" value="ECO:0007669"/>
    <property type="project" value="UniProtKB-KW"/>
</dbReference>
<dbReference type="GO" id="GO:0015074">
    <property type="term" value="P:DNA integration"/>
    <property type="evidence" value="ECO:0007669"/>
    <property type="project" value="InterPro"/>
</dbReference>
<gene>
    <name evidence="3" type="ORF">CH341_05725</name>
</gene>
<evidence type="ECO:0000313" key="4">
    <source>
        <dbReference type="Proteomes" id="UP000249130"/>
    </source>
</evidence>
<evidence type="ECO:0008006" key="5">
    <source>
        <dbReference type="Google" id="ProtNLM"/>
    </source>
</evidence>
<evidence type="ECO:0000256" key="1">
    <source>
        <dbReference type="ARBA" id="ARBA00023172"/>
    </source>
</evidence>
<sequence length="374" mass="41035">MVDCGEDGPQAWAIAHRCNERWDEARKAARAARKGEAVESSGPAARVYPAGSLGEGYARYRATATWKSKPPRTREDWERGWKHIDPIFGDVDPGSTSLEDLDAWYAALLERVGVREAHRAMKIWRALWRVVAALKKADGTPYCLRQEDPSLGIRRKTPTPRNAIWREGEAVRLVKAAWRNGYRGLAAALAVAWDTMLSPVDVRTLTTAQLRDDGGGSLFSLARAKTGKAAIGTVSRRTERLVAAYIESLPFSLLPDTPIFHTRGGEPGSKGGRPRPPVPYTKDTLGDDFRVVRTLVFPGDTRKLMDFRRSGAVEAVAGGVDPAALAGKMANTIDQNRALQETYLPQNAAVVRLADRARASGRARLRQSKNGDGR</sequence>
<dbReference type="GO" id="GO:0003677">
    <property type="term" value="F:DNA binding"/>
    <property type="evidence" value="ECO:0007669"/>
    <property type="project" value="InterPro"/>
</dbReference>